<dbReference type="Proteomes" id="UP000488956">
    <property type="component" value="Unassembled WGS sequence"/>
</dbReference>
<dbReference type="EMBL" id="QXGC01000728">
    <property type="protein sequence ID" value="KAE9223063.1"/>
    <property type="molecule type" value="Genomic_DNA"/>
</dbReference>
<evidence type="ECO:0000313" key="6">
    <source>
        <dbReference type="EMBL" id="KAE9142487.1"/>
    </source>
</evidence>
<evidence type="ECO:0000313" key="19">
    <source>
        <dbReference type="Proteomes" id="UP000488956"/>
    </source>
</evidence>
<evidence type="ECO:0000313" key="13">
    <source>
        <dbReference type="Proteomes" id="UP000437068"/>
    </source>
</evidence>
<dbReference type="SUPFAM" id="SSF52047">
    <property type="entry name" value="RNI-like"/>
    <property type="match status" value="1"/>
</dbReference>
<sequence length="664" mass="77363">MEAIPTVPLPLLQSILAFAVPGYVEYLPVDQRSRVTCFFNELKLVSKAWVDPMREIVHQYRDSTLMLKFETASDQELEQRYRWISEMGDQITELHVVMGTFDRFTRYFSLKPTLREVVETVAIDWPRIFAQLKRLKTLDLSAMKLESCHVVGAIDAAATYCLNLDKLVLPYEKFVANDDKIQAVLVKLYGALKRWKEQGNCGGLRQLTVPTRNSNNKFRASKEFFENVMEFCPLIECLDGYKVSLSTFDRLTCKETWLLTLDDWERLNAACRNLREFDWVVAPFGDPYVRAFGEHNKPQLKKLTFGVNMHWNWRWYFHDSSRAAGAFPIDDWEEENYCERPGYGYLATDPAAALKGCPNLDELIVRLYHAVDREMYIPPDMGDVYDFPEEEMVNQNIFDDHFCETLALECTFISHFVIQEMGEYFNREELKPIVTFTDRGLMALTKLKFLRSLQLRSINCTGKGVLEFLNAQSKEFTGNRTFEITVGGSPVDSRLTFYDVVKELLVQLAEASDLPCASRKFALRLENWSYNSRFSVDPAWSEAYFRDLNTLMNRVKDMYPSLRQHVVTMDRSGDSFSRIAEFGLYSVHMQREIYCCWEDWEEEGKNEGITIVDREDLLDDDRNIEDDVSGYEDENWYLDGDFYDGEGESDIDSEYFEDDSDFEM</sequence>
<evidence type="ECO:0000313" key="12">
    <source>
        <dbReference type="Proteomes" id="UP000433483"/>
    </source>
</evidence>
<evidence type="ECO:0000313" key="15">
    <source>
        <dbReference type="Proteomes" id="UP000440732"/>
    </source>
</evidence>
<proteinExistence type="predicted"/>
<organism evidence="2 11">
    <name type="scientific">Phytophthora fragariae</name>
    <dbReference type="NCBI Taxonomy" id="53985"/>
    <lineage>
        <taxon>Eukaryota</taxon>
        <taxon>Sar</taxon>
        <taxon>Stramenopiles</taxon>
        <taxon>Oomycota</taxon>
        <taxon>Peronosporomycetes</taxon>
        <taxon>Peronosporales</taxon>
        <taxon>Peronosporaceae</taxon>
        <taxon>Phytophthora</taxon>
    </lineage>
</organism>
<dbReference type="Proteomes" id="UP000476176">
    <property type="component" value="Unassembled WGS sequence"/>
</dbReference>
<dbReference type="AlphaFoldDB" id="A0A6A3EZ81"/>
<dbReference type="Proteomes" id="UP000460718">
    <property type="component" value="Unassembled WGS sequence"/>
</dbReference>
<accession>A0A6A3EZ81</accession>
<dbReference type="Proteomes" id="UP000440367">
    <property type="component" value="Unassembled WGS sequence"/>
</dbReference>
<dbReference type="EMBL" id="QXGD01000803">
    <property type="protein sequence ID" value="KAE9224085.1"/>
    <property type="molecule type" value="Genomic_DNA"/>
</dbReference>
<gene>
    <name evidence="10" type="ORF">PF001_g12723</name>
    <name evidence="9" type="ORF">PF002_g14799</name>
    <name evidence="8" type="ORF">PF004_g12622</name>
    <name evidence="7" type="ORF">PF005_g13377</name>
    <name evidence="6" type="ORF">PF006_g12397</name>
    <name evidence="4" type="ORF">PF007_g13753</name>
    <name evidence="2" type="ORF">PF009_g14701</name>
    <name evidence="5" type="ORF">PF010_g12872</name>
    <name evidence="3" type="ORF">PF011_g12231</name>
</gene>
<name>A0A6A3EZ81_9STRA</name>
<keyword evidence="12" id="KW-1185">Reference proteome</keyword>
<dbReference type="Proteomes" id="UP000441208">
    <property type="component" value="Unassembled WGS sequence"/>
</dbReference>
<evidence type="ECO:0000313" key="17">
    <source>
        <dbReference type="Proteomes" id="UP000460718"/>
    </source>
</evidence>
<evidence type="ECO:0000313" key="10">
    <source>
        <dbReference type="EMBL" id="KAE9305148.1"/>
    </source>
</evidence>
<evidence type="ECO:0000313" key="4">
    <source>
        <dbReference type="EMBL" id="KAE9105280.1"/>
    </source>
</evidence>
<dbReference type="Proteomes" id="UP000440732">
    <property type="component" value="Unassembled WGS sequence"/>
</dbReference>
<dbReference type="Proteomes" id="UP000433483">
    <property type="component" value="Unassembled WGS sequence"/>
</dbReference>
<evidence type="ECO:0000256" key="1">
    <source>
        <dbReference type="SAM" id="MobiDB-lite"/>
    </source>
</evidence>
<evidence type="ECO:0000313" key="8">
    <source>
        <dbReference type="EMBL" id="KAE9223063.1"/>
    </source>
</evidence>
<dbReference type="EMBL" id="QXGB01000740">
    <property type="protein sequence ID" value="KAE9205458.1"/>
    <property type="molecule type" value="Genomic_DNA"/>
</dbReference>
<evidence type="ECO:0000313" key="2">
    <source>
        <dbReference type="EMBL" id="KAE8935338.1"/>
    </source>
</evidence>
<dbReference type="EMBL" id="QXFX01000734">
    <property type="protein sequence ID" value="KAE9105763.1"/>
    <property type="molecule type" value="Genomic_DNA"/>
</dbReference>
<comment type="caution">
    <text evidence="2">The sequence shown here is derived from an EMBL/GenBank/DDBJ whole genome shotgun (WGS) entry which is preliminary data.</text>
</comment>
<evidence type="ECO:0000313" key="9">
    <source>
        <dbReference type="EMBL" id="KAE9224085.1"/>
    </source>
</evidence>
<reference evidence="11 12" key="1">
    <citation type="submission" date="2018-08" db="EMBL/GenBank/DDBJ databases">
        <title>Genomic investigation of the strawberry pathogen Phytophthora fragariae indicates pathogenicity is determined by transcriptional variation in three key races.</title>
        <authorList>
            <person name="Adams T.M."/>
            <person name="Armitage A.D."/>
            <person name="Sobczyk M.K."/>
            <person name="Bates H.J."/>
            <person name="Dunwell J.M."/>
            <person name="Nellist C.F."/>
            <person name="Harrison R.J."/>
        </authorList>
    </citation>
    <scope>NUCLEOTIDE SEQUENCE [LARGE SCALE GENOMIC DNA]</scope>
    <source>
        <strain evidence="10 13">A4</strain>
        <strain evidence="9 14">BC-1</strain>
        <strain evidence="8 18">BC-23</strain>
        <strain evidence="7 12">NOV-27</strain>
        <strain evidence="6 15">NOV-5</strain>
        <strain evidence="4 16">NOV-71</strain>
        <strain evidence="2 11">NOV-9</strain>
        <strain evidence="5 19">ONT-3</strain>
        <strain evidence="3 17">SCRP245</strain>
    </source>
</reference>
<dbReference type="EMBL" id="QXGA01000696">
    <property type="protein sequence ID" value="KAE9142487.1"/>
    <property type="molecule type" value="Genomic_DNA"/>
</dbReference>
<evidence type="ECO:0000313" key="7">
    <source>
        <dbReference type="EMBL" id="KAE9205458.1"/>
    </source>
</evidence>
<dbReference type="EMBL" id="QXFW01000704">
    <property type="protein sequence ID" value="KAE9004976.1"/>
    <property type="molecule type" value="Genomic_DNA"/>
</dbReference>
<feature type="region of interest" description="Disordered" evidence="1">
    <location>
        <begin position="642"/>
        <end position="664"/>
    </location>
</feature>
<dbReference type="EMBL" id="QXGE01000719">
    <property type="protein sequence ID" value="KAE9305148.1"/>
    <property type="molecule type" value="Genomic_DNA"/>
</dbReference>
<evidence type="ECO:0000313" key="5">
    <source>
        <dbReference type="EMBL" id="KAE9105763.1"/>
    </source>
</evidence>
<evidence type="ECO:0000313" key="11">
    <source>
        <dbReference type="Proteomes" id="UP000429523"/>
    </source>
</evidence>
<dbReference type="EMBL" id="QXGF01000815">
    <property type="protein sequence ID" value="KAE8935338.1"/>
    <property type="molecule type" value="Genomic_DNA"/>
</dbReference>
<dbReference type="Proteomes" id="UP000437068">
    <property type="component" value="Unassembled WGS sequence"/>
</dbReference>
<dbReference type="EMBL" id="QXFZ01000771">
    <property type="protein sequence ID" value="KAE9105280.1"/>
    <property type="molecule type" value="Genomic_DNA"/>
</dbReference>
<protein>
    <submittedName>
        <fullName evidence="2">Uncharacterized protein</fullName>
    </submittedName>
</protein>
<dbReference type="Gene3D" id="3.80.10.10">
    <property type="entry name" value="Ribonuclease Inhibitor"/>
    <property type="match status" value="1"/>
</dbReference>
<evidence type="ECO:0000313" key="14">
    <source>
        <dbReference type="Proteomes" id="UP000440367"/>
    </source>
</evidence>
<evidence type="ECO:0000313" key="3">
    <source>
        <dbReference type="EMBL" id="KAE9004976.1"/>
    </source>
</evidence>
<dbReference type="InterPro" id="IPR032675">
    <property type="entry name" value="LRR_dom_sf"/>
</dbReference>
<evidence type="ECO:0000313" key="18">
    <source>
        <dbReference type="Proteomes" id="UP000476176"/>
    </source>
</evidence>
<dbReference type="Proteomes" id="UP000429523">
    <property type="component" value="Unassembled WGS sequence"/>
</dbReference>
<evidence type="ECO:0000313" key="16">
    <source>
        <dbReference type="Proteomes" id="UP000441208"/>
    </source>
</evidence>
<dbReference type="OrthoDB" id="119861at2759"/>